<keyword evidence="2" id="KW-1185">Reference proteome</keyword>
<evidence type="ECO:0000313" key="1">
    <source>
        <dbReference type="EMBL" id="MBP0484462.1"/>
    </source>
</evidence>
<accession>A0A940MSX9</accession>
<dbReference type="Pfam" id="PF03567">
    <property type="entry name" value="Sulfotransfer_2"/>
    <property type="match status" value="1"/>
</dbReference>
<dbReference type="InterPro" id="IPR005331">
    <property type="entry name" value="Sulfotransferase"/>
</dbReference>
<dbReference type="Proteomes" id="UP000675940">
    <property type="component" value="Unassembled WGS sequence"/>
</dbReference>
<dbReference type="GO" id="GO:0008146">
    <property type="term" value="F:sulfotransferase activity"/>
    <property type="evidence" value="ECO:0007669"/>
    <property type="project" value="InterPro"/>
</dbReference>
<comment type="caution">
    <text evidence="1">The sequence shown here is derived from an EMBL/GenBank/DDBJ whole genome shotgun (WGS) entry which is preliminary data.</text>
</comment>
<reference evidence="1" key="1">
    <citation type="submission" date="2021-03" db="EMBL/GenBank/DDBJ databases">
        <title>Sagittula salina sp. nov. strain M10.9X isolated from the marine waste.</title>
        <authorList>
            <person name="Satari L."/>
            <person name="Molina-Menor E."/>
            <person name="Vidal-Verdu A."/>
            <person name="Pascual J."/>
            <person name="Pereto J."/>
            <person name="Porcar M."/>
        </authorList>
    </citation>
    <scope>NUCLEOTIDE SEQUENCE</scope>
    <source>
        <strain evidence="1">M10.9X</strain>
    </source>
</reference>
<dbReference type="InterPro" id="IPR027417">
    <property type="entry name" value="P-loop_NTPase"/>
</dbReference>
<dbReference type="AlphaFoldDB" id="A0A940MSX9"/>
<dbReference type="RefSeq" id="WP_209362862.1">
    <property type="nucleotide sequence ID" value="NZ_JAGISH010000013.1"/>
</dbReference>
<name>A0A940MSX9_9RHOB</name>
<sequence length="222" mass="25170">MIYPELQCIFVHIPKTGGTSVENALVEMDGTVTVHAHDHRSLWAIDPRRPITSWLAPPSRTLPYLREAARLTRSGKPGPRVSPEDYAHFLKVAFVRNPWSRAVSWYRNVLRDPRHRARHGVTPKTGFSEFLAQHAGRGMLKPQTFWLTDRRGTPGVDVIGRFESLGEDFAGLAARFGRSTALPHLLHGRTEDFRRYYTDSDAALVGRVYAAEIKRFGYDFDG</sequence>
<dbReference type="SUPFAM" id="SSF52540">
    <property type="entry name" value="P-loop containing nucleoside triphosphate hydrolases"/>
    <property type="match status" value="1"/>
</dbReference>
<organism evidence="1 2">
    <name type="scientific">Sagittula salina</name>
    <dbReference type="NCBI Taxonomy" id="2820268"/>
    <lineage>
        <taxon>Bacteria</taxon>
        <taxon>Pseudomonadati</taxon>
        <taxon>Pseudomonadota</taxon>
        <taxon>Alphaproteobacteria</taxon>
        <taxon>Rhodobacterales</taxon>
        <taxon>Roseobacteraceae</taxon>
        <taxon>Sagittula</taxon>
    </lineage>
</organism>
<protein>
    <submittedName>
        <fullName evidence="1">Sulfotransferase family 2 domain-containing protein</fullName>
    </submittedName>
</protein>
<gene>
    <name evidence="1" type="ORF">J5474_18485</name>
</gene>
<proteinExistence type="predicted"/>
<evidence type="ECO:0000313" key="2">
    <source>
        <dbReference type="Proteomes" id="UP000675940"/>
    </source>
</evidence>
<dbReference type="Gene3D" id="3.40.50.300">
    <property type="entry name" value="P-loop containing nucleotide triphosphate hydrolases"/>
    <property type="match status" value="1"/>
</dbReference>
<dbReference type="EMBL" id="JAGISH010000013">
    <property type="protein sequence ID" value="MBP0484462.1"/>
    <property type="molecule type" value="Genomic_DNA"/>
</dbReference>
<dbReference type="GO" id="GO:0016020">
    <property type="term" value="C:membrane"/>
    <property type="evidence" value="ECO:0007669"/>
    <property type="project" value="InterPro"/>
</dbReference>